<evidence type="ECO:0000313" key="9">
    <source>
        <dbReference type="EMBL" id="GAA2649988.1"/>
    </source>
</evidence>
<reference evidence="10" key="1">
    <citation type="journal article" date="2019" name="Int. J. Syst. Evol. Microbiol.">
        <title>The Global Catalogue of Microorganisms (GCM) 10K type strain sequencing project: providing services to taxonomists for standard genome sequencing and annotation.</title>
        <authorList>
            <consortium name="The Broad Institute Genomics Platform"/>
            <consortium name="The Broad Institute Genome Sequencing Center for Infectious Disease"/>
            <person name="Wu L."/>
            <person name="Ma J."/>
        </authorList>
    </citation>
    <scope>NUCLEOTIDE SEQUENCE [LARGE SCALE GENOMIC DNA]</scope>
    <source>
        <strain evidence="10">JCM 16374</strain>
    </source>
</reference>
<dbReference type="InterPro" id="IPR011990">
    <property type="entry name" value="TPR-like_helical_dom_sf"/>
</dbReference>
<dbReference type="SUPFAM" id="SSF52540">
    <property type="entry name" value="P-loop containing nucleoside triphosphate hydrolases"/>
    <property type="match status" value="1"/>
</dbReference>
<keyword evidence="10" id="KW-1185">Reference proteome</keyword>
<dbReference type="EMBL" id="BAAARK010000002">
    <property type="protein sequence ID" value="GAA2649988.1"/>
    <property type="molecule type" value="Genomic_DNA"/>
</dbReference>
<evidence type="ECO:0000313" key="10">
    <source>
        <dbReference type="Proteomes" id="UP001500994"/>
    </source>
</evidence>
<proteinExistence type="inferred from homology"/>
<evidence type="ECO:0000256" key="1">
    <source>
        <dbReference type="ARBA" id="ARBA00004496"/>
    </source>
</evidence>
<dbReference type="Gene3D" id="1.25.40.10">
    <property type="entry name" value="Tetratricopeptide repeat domain"/>
    <property type="match status" value="3"/>
</dbReference>
<dbReference type="InterPro" id="IPR003593">
    <property type="entry name" value="AAA+_ATPase"/>
</dbReference>
<keyword evidence="4 6" id="KW-0802">TPR repeat</keyword>
<evidence type="ECO:0000259" key="8">
    <source>
        <dbReference type="SMART" id="SM00382"/>
    </source>
</evidence>
<dbReference type="Proteomes" id="UP001500994">
    <property type="component" value="Unassembled WGS sequence"/>
</dbReference>
<dbReference type="PROSITE" id="PS50005">
    <property type="entry name" value="TPR"/>
    <property type="match status" value="1"/>
</dbReference>
<protein>
    <recommendedName>
        <fullName evidence="8">AAA+ ATPase domain-containing protein</fullName>
    </recommendedName>
</protein>
<evidence type="ECO:0000256" key="6">
    <source>
        <dbReference type="PROSITE-ProRule" id="PRU00339"/>
    </source>
</evidence>
<dbReference type="Pfam" id="PF13191">
    <property type="entry name" value="AAA_16"/>
    <property type="match status" value="1"/>
</dbReference>
<comment type="caution">
    <text evidence="9">The sequence shown here is derived from an EMBL/GenBank/DDBJ whole genome shotgun (WGS) entry which is preliminary data.</text>
</comment>
<feature type="repeat" description="TPR" evidence="6">
    <location>
        <begin position="969"/>
        <end position="1002"/>
    </location>
</feature>
<keyword evidence="3" id="KW-0677">Repeat</keyword>
<dbReference type="Pfam" id="PF13424">
    <property type="entry name" value="TPR_12"/>
    <property type="match status" value="1"/>
</dbReference>
<dbReference type="SMART" id="SM00028">
    <property type="entry name" value="TPR"/>
    <property type="match status" value="10"/>
</dbReference>
<dbReference type="SMART" id="SM00382">
    <property type="entry name" value="AAA"/>
    <property type="match status" value="1"/>
</dbReference>
<evidence type="ECO:0000256" key="5">
    <source>
        <dbReference type="ARBA" id="ARBA00038253"/>
    </source>
</evidence>
<comment type="subcellular location">
    <subcellularLocation>
        <location evidence="1">Cytoplasm</location>
    </subcellularLocation>
</comment>
<dbReference type="PANTHER" id="PTHR46630:SF1">
    <property type="entry name" value="TETRATRICOPEPTIDE REPEAT PROTEIN 29"/>
    <property type="match status" value="1"/>
</dbReference>
<evidence type="ECO:0000256" key="3">
    <source>
        <dbReference type="ARBA" id="ARBA00022737"/>
    </source>
</evidence>
<feature type="compositionally biased region" description="Basic and acidic residues" evidence="7">
    <location>
        <begin position="1100"/>
        <end position="1110"/>
    </location>
</feature>
<dbReference type="Gene3D" id="3.40.50.300">
    <property type="entry name" value="P-loop containing nucleotide triphosphate hydrolases"/>
    <property type="match status" value="1"/>
</dbReference>
<feature type="domain" description="AAA+ ATPase" evidence="8">
    <location>
        <begin position="80"/>
        <end position="231"/>
    </location>
</feature>
<dbReference type="InterPro" id="IPR027417">
    <property type="entry name" value="P-loop_NTPase"/>
</dbReference>
<accession>A0ABP6DU37</accession>
<dbReference type="InterPro" id="IPR051476">
    <property type="entry name" value="Bac_ResReg_Asp_Phosphatase"/>
</dbReference>
<dbReference type="InterPro" id="IPR041664">
    <property type="entry name" value="AAA_16"/>
</dbReference>
<sequence length="1379" mass="149959">MAATASGDGSVAAGGDIGQAITGAGAVGVQAKQVVVMMPPEASASPSEIHCLPRELRQLFGREAEIAEGRKLLERSDRESGAAVVVTGPPGIGKSAVALHLSRLVADIYPDGQFHIDLALAVGEGDPADLVLALLHTLRPSEPLPENRAQQLAVLRATLSGSKVLLLIDDVASEGALLEVLQMNGPFAMVCTSRAKLSGLTGLVHLIELGPMPERHSKELVRAVVGPTRLTGEQVSTLAQACAGHPLALHIAAALLARRPKMSVDRFLDDITSPDRGLQALRAGQTELKPVIERSFAALSPEQAEVFTTLGILPHMSVTPDVVAAALTPQDKLDDAQVDAVTELLDSLFELSLIEQIDEDRFVFHEILHRFARPKSASATTERRETVIRQTCLMLAVRAQSATESIGFVDKEAKVPAQGNADALHLLNADRPGAVAMTEKARHHEMWEPLVLLAANLTASLRHGSHWHDLDRVYRSVLEAGNRSDKYEWTATALHNLAMVAGHLGDSQRVVDLYQRCAETAYEANDPYQLHIAQLALGSLLINLGRARDAIPYLRSGLPFWRLIEDKRVLAQALGNLGQAHQAIGQLRRAEQYLQNSRSLSQSDSSADLWNRETHAALLRKTGRMTEAAQEALLDFERARAVGSRELEARALLELAETPAEERPESAPVQPLETALAIYRDTADVQGQVRVLYRLGSQAAERADIDQAAEHLWECVNLAIGIGDYEHAARALAYLASYLSNVGHLEEAERYFADARDMARSVGSPITLAQILQRNAEYLWHLGQIGTTVSYLTEAVSLLEETEAKQVLAQAKTALGEALIVAGRWKEGAQVLESVVSVMSDDASSGTKAEASRALAVLYSRRGLHKEAMSTVIKALDQCERAGNKSAVMHCRMALGNVHARNRKWPEALDQYNKAAELAAEQRDLHVLLTARSQAAVCRLQGEEKGKAAADIAKLIPLTEQFGMRSLEAALHANVGVHYADVGDHSQAITEFHMALTLSEQLDDDTTCASCLLNLARSHRALGDTEQSRTHAREAFTLHQKLDNWSKAGDALLLLGRLHWDTAPDAGEPTLNELLGTEHKLDSRVLEAIRSHLSSSSDEPIAKSDPERDGSTTITNRRKIRISESITQALTGIDIEQLATHLGNSRQTCVACNLLIDETGDAEMLLLRHREMNPLMVRLAHPHCVASRVIHLKGEAPQESKVGFEVECILFGGDRAGIIVDCYGGLGSRKDGKFVDAILENYLEEGFTNLQSMFDWNDGRPLDLRDILGVNDVLARLEDNNLSITGPHGEILHCMPLKFLPRWFRKALDGSLIVVVGRNLQGMAADDLSYLVRAMASGNTVGGTVALTVVRPSRNGPCPCMMRTGRKFKHCCGRSMAAK</sequence>
<dbReference type="PANTHER" id="PTHR46630">
    <property type="entry name" value="TETRATRICOPEPTIDE REPEAT PROTEIN 29"/>
    <property type="match status" value="1"/>
</dbReference>
<comment type="similarity">
    <text evidence="5">Belongs to the Rap family.</text>
</comment>
<dbReference type="InterPro" id="IPR019734">
    <property type="entry name" value="TPR_rpt"/>
</dbReference>
<dbReference type="SUPFAM" id="SSF48452">
    <property type="entry name" value="TPR-like"/>
    <property type="match status" value="3"/>
</dbReference>
<feature type="region of interest" description="Disordered" evidence="7">
    <location>
        <begin position="1092"/>
        <end position="1115"/>
    </location>
</feature>
<evidence type="ECO:0000256" key="4">
    <source>
        <dbReference type="ARBA" id="ARBA00022803"/>
    </source>
</evidence>
<gene>
    <name evidence="9" type="ORF">GCM10009864_12120</name>
</gene>
<evidence type="ECO:0000256" key="2">
    <source>
        <dbReference type="ARBA" id="ARBA00022490"/>
    </source>
</evidence>
<evidence type="ECO:0000256" key="7">
    <source>
        <dbReference type="SAM" id="MobiDB-lite"/>
    </source>
</evidence>
<dbReference type="PRINTS" id="PR00364">
    <property type="entry name" value="DISEASERSIST"/>
</dbReference>
<organism evidence="9 10">
    <name type="scientific">Streptomyces lunalinharesii</name>
    <dbReference type="NCBI Taxonomy" id="333384"/>
    <lineage>
        <taxon>Bacteria</taxon>
        <taxon>Bacillati</taxon>
        <taxon>Actinomycetota</taxon>
        <taxon>Actinomycetes</taxon>
        <taxon>Kitasatosporales</taxon>
        <taxon>Streptomycetaceae</taxon>
        <taxon>Streptomyces</taxon>
    </lineage>
</organism>
<keyword evidence="2" id="KW-0963">Cytoplasm</keyword>
<name>A0ABP6DU37_9ACTN</name>